<organism evidence="2 3">
    <name type="scientific">Actinomadura macrotermitis</name>
    <dbReference type="NCBI Taxonomy" id="2585200"/>
    <lineage>
        <taxon>Bacteria</taxon>
        <taxon>Bacillati</taxon>
        <taxon>Actinomycetota</taxon>
        <taxon>Actinomycetes</taxon>
        <taxon>Streptosporangiales</taxon>
        <taxon>Thermomonosporaceae</taxon>
        <taxon>Actinomadura</taxon>
    </lineage>
</organism>
<keyword evidence="1" id="KW-0732">Signal</keyword>
<feature type="chain" id="PRO_5029531644" description="DUF4440 domain-containing protein" evidence="1">
    <location>
        <begin position="21"/>
        <end position="159"/>
    </location>
</feature>
<protein>
    <recommendedName>
        <fullName evidence="4">DUF4440 domain-containing protein</fullName>
    </recommendedName>
</protein>
<dbReference type="Proteomes" id="UP000487268">
    <property type="component" value="Unassembled WGS sequence"/>
</dbReference>
<accession>A0A7K0C2N0</accession>
<reference evidence="2 3" key="1">
    <citation type="submission" date="2019-10" db="EMBL/GenBank/DDBJ databases">
        <title>Actinomadura rubteroloni sp. nov. and Actinomadura macrotermitis sp. nov., isolated from the gut of fungus growing-termite Macrotermes natalensis.</title>
        <authorList>
            <person name="Benndorf R."/>
            <person name="Martin K."/>
            <person name="Kuefner M."/>
            <person name="De Beer W."/>
            <person name="Kaster A.-K."/>
            <person name="Vollmers J."/>
            <person name="Poulsen M."/>
            <person name="Beemelmanns C."/>
        </authorList>
    </citation>
    <scope>NUCLEOTIDE SEQUENCE [LARGE SCALE GENOMIC DNA]</scope>
    <source>
        <strain evidence="2 3">RB68</strain>
    </source>
</reference>
<proteinExistence type="predicted"/>
<dbReference type="AlphaFoldDB" id="A0A7K0C2N0"/>
<name>A0A7K0C2N0_9ACTN</name>
<dbReference type="RefSeq" id="WP_153536697.1">
    <property type="nucleotide sequence ID" value="NZ_WEGH01000003.1"/>
</dbReference>
<gene>
    <name evidence="2" type="ORF">ACRB68_51820</name>
</gene>
<evidence type="ECO:0000256" key="1">
    <source>
        <dbReference type="SAM" id="SignalP"/>
    </source>
</evidence>
<dbReference type="OrthoDB" id="3479493at2"/>
<feature type="signal peptide" evidence="1">
    <location>
        <begin position="1"/>
        <end position="20"/>
    </location>
</feature>
<evidence type="ECO:0000313" key="3">
    <source>
        <dbReference type="Proteomes" id="UP000487268"/>
    </source>
</evidence>
<dbReference type="EMBL" id="WEGH01000003">
    <property type="protein sequence ID" value="MQY07084.1"/>
    <property type="molecule type" value="Genomic_DNA"/>
</dbReference>
<evidence type="ECO:0000313" key="2">
    <source>
        <dbReference type="EMBL" id="MQY07084.1"/>
    </source>
</evidence>
<dbReference type="PROSITE" id="PS51257">
    <property type="entry name" value="PROKAR_LIPOPROTEIN"/>
    <property type="match status" value="1"/>
</dbReference>
<sequence length="159" mass="16781">MSVRPFLTALALCLTLGACSDEKPVGSPVPPAPGPKRPAAVRAEWSEAARAALASYLHAIASGDKGACALLAPEYERIAFGRPKGCAGGLRAARARLRPQDLKALRTVAVPTAEPGMHFDEVSVPFQDLAWKGEPARPGGLLAARYTLRKSGKRWLITG</sequence>
<evidence type="ECO:0008006" key="4">
    <source>
        <dbReference type="Google" id="ProtNLM"/>
    </source>
</evidence>
<keyword evidence="3" id="KW-1185">Reference proteome</keyword>
<comment type="caution">
    <text evidence="2">The sequence shown here is derived from an EMBL/GenBank/DDBJ whole genome shotgun (WGS) entry which is preliminary data.</text>
</comment>